<proteinExistence type="predicted"/>
<sequence length="282" mass="30395">MQVLPDTEGTGAYPAEKKIMASLDTHTVYLPKDLAGLQDKKLGILLFGNGGCSGNGASSRNHLLEIASHGFLAIAPGRIYSGPGSEPRPAPVIDPVMNLPKQETTYQDLLTALDWALAQNQDPESELYAKLDSEAVAVSGWSCGGVQAIKVAPDSRIKTVVLHNTGTFPDSHPFAKRMDISKQALASIHTPVIYLIGGPEDIAYENALDDFSKIDHVPAVMANLQVGHLGTFNEANGGRVAQVTLDWLQWQLYGDEAAGRTFTGRSCRMCLDPTWTIQRKGL</sequence>
<dbReference type="Gene3D" id="3.40.50.1820">
    <property type="entry name" value="alpha/beta hydrolase"/>
    <property type="match status" value="1"/>
</dbReference>
<evidence type="ECO:0000313" key="2">
    <source>
        <dbReference type="Proteomes" id="UP000176037"/>
    </source>
</evidence>
<organism evidence="1 2">
    <name type="scientific">Alteromonas lipolytica</name>
    <dbReference type="NCBI Taxonomy" id="1856405"/>
    <lineage>
        <taxon>Bacteria</taxon>
        <taxon>Pseudomonadati</taxon>
        <taxon>Pseudomonadota</taxon>
        <taxon>Gammaproteobacteria</taxon>
        <taxon>Alteromonadales</taxon>
        <taxon>Alteromonadaceae</taxon>
        <taxon>Alteromonas/Salinimonas group</taxon>
        <taxon>Alteromonas</taxon>
    </lineage>
</organism>
<dbReference type="PANTHER" id="PTHR33428">
    <property type="entry name" value="CHLOROPHYLLASE-2, CHLOROPLASTIC"/>
    <property type="match status" value="1"/>
</dbReference>
<protein>
    <recommendedName>
        <fullName evidence="3">Dienelactone hydrolase domain-containing protein</fullName>
    </recommendedName>
</protein>
<reference evidence="1 2" key="1">
    <citation type="submission" date="2016-09" db="EMBL/GenBank/DDBJ databases">
        <title>Alteromonas lipolytica, a new species isolated from sea water.</title>
        <authorList>
            <person name="Wu Y.-H."/>
            <person name="Cheng H."/>
            <person name="Xu X.-W."/>
        </authorList>
    </citation>
    <scope>NUCLEOTIDE SEQUENCE [LARGE SCALE GENOMIC DNA]</scope>
    <source>
        <strain evidence="1 2">JW12</strain>
    </source>
</reference>
<dbReference type="EMBL" id="MJIC01000009">
    <property type="protein sequence ID" value="OFI35708.1"/>
    <property type="molecule type" value="Genomic_DNA"/>
</dbReference>
<accession>A0A1E8FJB6</accession>
<dbReference type="PANTHER" id="PTHR33428:SF14">
    <property type="entry name" value="CARBOXYLESTERASE TYPE B DOMAIN-CONTAINING PROTEIN"/>
    <property type="match status" value="1"/>
</dbReference>
<keyword evidence="2" id="KW-1185">Reference proteome</keyword>
<evidence type="ECO:0000313" key="1">
    <source>
        <dbReference type="EMBL" id="OFI35708.1"/>
    </source>
</evidence>
<dbReference type="AlphaFoldDB" id="A0A1E8FJB6"/>
<dbReference type="InterPro" id="IPR029058">
    <property type="entry name" value="AB_hydrolase_fold"/>
</dbReference>
<dbReference type="SUPFAM" id="SSF53474">
    <property type="entry name" value="alpha/beta-Hydrolases"/>
    <property type="match status" value="1"/>
</dbReference>
<comment type="caution">
    <text evidence="1">The sequence shown here is derived from an EMBL/GenBank/DDBJ whole genome shotgun (WGS) entry which is preliminary data.</text>
</comment>
<name>A0A1E8FJB6_9ALTE</name>
<gene>
    <name evidence="1" type="ORF">BFC17_12750</name>
</gene>
<evidence type="ECO:0008006" key="3">
    <source>
        <dbReference type="Google" id="ProtNLM"/>
    </source>
</evidence>
<dbReference type="Proteomes" id="UP000176037">
    <property type="component" value="Unassembled WGS sequence"/>
</dbReference>
<dbReference type="STRING" id="1856405.BFC17_12750"/>